<evidence type="ECO:0000313" key="3">
    <source>
        <dbReference type="Proteomes" id="UP000318521"/>
    </source>
</evidence>
<dbReference type="CDD" id="cd00077">
    <property type="entry name" value="HDc"/>
    <property type="match status" value="1"/>
</dbReference>
<reference evidence="2 3" key="1">
    <citation type="submission" date="2019-07" db="EMBL/GenBank/DDBJ databases">
        <authorList>
            <person name="Park Y.J."/>
            <person name="Jeong S.E."/>
            <person name="Jung H.S."/>
        </authorList>
    </citation>
    <scope>NUCLEOTIDE SEQUENCE [LARGE SCALE GENOMIC DNA]</scope>
    <source>
        <strain evidence="3">P16(2019)</strain>
    </source>
</reference>
<dbReference type="PANTHER" id="PTHR33594">
    <property type="entry name" value="SUPERFAMILY HYDROLASE, PUTATIVE (AFU_ORTHOLOGUE AFUA_1G03035)-RELATED"/>
    <property type="match status" value="1"/>
</dbReference>
<dbReference type="SUPFAM" id="SSF109604">
    <property type="entry name" value="HD-domain/PDEase-like"/>
    <property type="match status" value="1"/>
</dbReference>
<dbReference type="InterPro" id="IPR006674">
    <property type="entry name" value="HD_domain"/>
</dbReference>
<dbReference type="Gene3D" id="1.10.472.50">
    <property type="entry name" value="HD-domain/PDEase-like"/>
    <property type="match status" value="1"/>
</dbReference>
<evidence type="ECO:0000259" key="1">
    <source>
        <dbReference type="SMART" id="SM00471"/>
    </source>
</evidence>
<dbReference type="Proteomes" id="UP000318521">
    <property type="component" value="Unassembled WGS sequence"/>
</dbReference>
<dbReference type="PANTHER" id="PTHR33594:SF1">
    <property type="entry name" value="HD_PDEASE DOMAIN-CONTAINING PROTEIN"/>
    <property type="match status" value="1"/>
</dbReference>
<gene>
    <name evidence="2" type="ORF">FN960_20100</name>
</gene>
<dbReference type="SMART" id="SM00471">
    <property type="entry name" value="HDc"/>
    <property type="match status" value="1"/>
</dbReference>
<feature type="domain" description="HD/PDEase" evidence="1">
    <location>
        <begin position="21"/>
        <end position="135"/>
    </location>
</feature>
<accession>A0A553ZTC9</accession>
<sequence length="214" mass="24346">MSNSIHELAAKWVQEQLADDLTGHDWYHIKRVTALGRYLLKGTEANSNVVILSCLLHDLADDKVVESEEAGRQLIVEWLITHHVAQDTIDHIISIISTMSFKGGNGVPMETIEGQIVQDADRLDALGAIGIARTFTYSGHKQQAMYNPELSTRENMSVSEYRQGTSSAVHHFYEKLFKLPELMNTQKARILANERADFMKKYLEQFYSEWSFEA</sequence>
<comment type="caution">
    <text evidence="2">The sequence shown here is derived from an EMBL/GenBank/DDBJ whole genome shotgun (WGS) entry which is preliminary data.</text>
</comment>
<dbReference type="Gene3D" id="1.20.58.1910">
    <property type="match status" value="1"/>
</dbReference>
<dbReference type="RefSeq" id="WP_143850657.1">
    <property type="nucleotide sequence ID" value="NZ_VLXZ01000021.1"/>
</dbReference>
<dbReference type="InterPro" id="IPR003607">
    <property type="entry name" value="HD/PDEase_dom"/>
</dbReference>
<dbReference type="EMBL" id="VLXZ01000021">
    <property type="protein sequence ID" value="TSB44731.1"/>
    <property type="molecule type" value="Genomic_DNA"/>
</dbReference>
<protein>
    <submittedName>
        <fullName evidence="2">HD domain-containing protein</fullName>
    </submittedName>
</protein>
<dbReference type="AlphaFoldDB" id="A0A553ZTC9"/>
<dbReference type="OrthoDB" id="9797344at2"/>
<keyword evidence="3" id="KW-1185">Reference proteome</keyword>
<evidence type="ECO:0000313" key="2">
    <source>
        <dbReference type="EMBL" id="TSB44731.1"/>
    </source>
</evidence>
<dbReference type="Pfam" id="PF01966">
    <property type="entry name" value="HD"/>
    <property type="match status" value="1"/>
</dbReference>
<name>A0A553ZTC9_9BACI</name>
<organism evidence="2 3">
    <name type="scientific">Alkalicoccobacillus porphyridii</name>
    <dbReference type="NCBI Taxonomy" id="2597270"/>
    <lineage>
        <taxon>Bacteria</taxon>
        <taxon>Bacillati</taxon>
        <taxon>Bacillota</taxon>
        <taxon>Bacilli</taxon>
        <taxon>Bacillales</taxon>
        <taxon>Bacillaceae</taxon>
        <taxon>Alkalicoccobacillus</taxon>
    </lineage>
</organism>
<proteinExistence type="predicted"/>